<dbReference type="Gene3D" id="3.40.50.12780">
    <property type="entry name" value="N-terminal domain of ligase-like"/>
    <property type="match status" value="1"/>
</dbReference>
<dbReference type="SUPFAM" id="SSF56801">
    <property type="entry name" value="Acetyl-CoA synthetase-like"/>
    <property type="match status" value="1"/>
</dbReference>
<proteinExistence type="predicted"/>
<dbReference type="InterPro" id="IPR009081">
    <property type="entry name" value="PP-bd_ACP"/>
</dbReference>
<feature type="domain" description="Carrier" evidence="1">
    <location>
        <begin position="760"/>
        <end position="835"/>
    </location>
</feature>
<dbReference type="Pfam" id="PF00668">
    <property type="entry name" value="Condensation"/>
    <property type="match status" value="1"/>
</dbReference>
<evidence type="ECO:0000259" key="1">
    <source>
        <dbReference type="PROSITE" id="PS50075"/>
    </source>
</evidence>
<dbReference type="RefSeq" id="WP_168874452.1">
    <property type="nucleotide sequence ID" value="NZ_JABAIA010000004.1"/>
</dbReference>
<dbReference type="InterPro" id="IPR010071">
    <property type="entry name" value="AA_adenyl_dom"/>
</dbReference>
<dbReference type="GO" id="GO:0003824">
    <property type="term" value="F:catalytic activity"/>
    <property type="evidence" value="ECO:0007669"/>
    <property type="project" value="InterPro"/>
</dbReference>
<dbReference type="SUPFAM" id="SSF47336">
    <property type="entry name" value="ACP-like"/>
    <property type="match status" value="1"/>
</dbReference>
<dbReference type="CDD" id="cd05930">
    <property type="entry name" value="A_NRPS"/>
    <property type="match status" value="1"/>
</dbReference>
<name>A0A847S4W4_9BACT</name>
<keyword evidence="3" id="KW-1185">Reference proteome</keyword>
<dbReference type="Gene3D" id="1.10.1200.10">
    <property type="entry name" value="ACP-like"/>
    <property type="match status" value="1"/>
</dbReference>
<accession>A0A847S4W4</accession>
<dbReference type="PROSITE" id="PS00455">
    <property type="entry name" value="AMP_BINDING"/>
    <property type="match status" value="1"/>
</dbReference>
<dbReference type="Gene3D" id="3.30.559.10">
    <property type="entry name" value="Chloramphenicol acetyltransferase-like domain"/>
    <property type="match status" value="1"/>
</dbReference>
<dbReference type="GO" id="GO:0031177">
    <property type="term" value="F:phosphopantetheine binding"/>
    <property type="evidence" value="ECO:0007669"/>
    <property type="project" value="TreeGrafter"/>
</dbReference>
<evidence type="ECO:0000313" key="2">
    <source>
        <dbReference type="EMBL" id="NLR68485.1"/>
    </source>
</evidence>
<dbReference type="CDD" id="cd19531">
    <property type="entry name" value="LCL_NRPS-like"/>
    <property type="match status" value="1"/>
</dbReference>
<dbReference type="GO" id="GO:0043041">
    <property type="term" value="P:amino acid activation for nonribosomal peptide biosynthetic process"/>
    <property type="evidence" value="ECO:0007669"/>
    <property type="project" value="TreeGrafter"/>
</dbReference>
<dbReference type="GO" id="GO:0005737">
    <property type="term" value="C:cytoplasm"/>
    <property type="evidence" value="ECO:0007669"/>
    <property type="project" value="TreeGrafter"/>
</dbReference>
<dbReference type="PROSITE" id="PS50075">
    <property type="entry name" value="CARRIER"/>
    <property type="match status" value="1"/>
</dbReference>
<dbReference type="EMBL" id="JABAIA010000004">
    <property type="protein sequence ID" value="NLR68485.1"/>
    <property type="molecule type" value="Genomic_DNA"/>
</dbReference>
<gene>
    <name evidence="2" type="ORF">HGH92_29545</name>
</gene>
<dbReference type="InterPro" id="IPR001242">
    <property type="entry name" value="Condensation_dom"/>
</dbReference>
<reference evidence="2 3" key="1">
    <citation type="submission" date="2020-04" db="EMBL/GenBank/DDBJ databases">
        <authorList>
            <person name="Yin C."/>
        </authorList>
    </citation>
    <scope>NUCLEOTIDE SEQUENCE [LARGE SCALE GENOMIC DNA]</scope>
    <source>
        <strain evidence="2 3">Ae27</strain>
    </source>
</reference>
<dbReference type="GO" id="GO:0044550">
    <property type="term" value="P:secondary metabolite biosynthetic process"/>
    <property type="evidence" value="ECO:0007669"/>
    <property type="project" value="TreeGrafter"/>
</dbReference>
<dbReference type="InterPro" id="IPR000873">
    <property type="entry name" value="AMP-dep_synth/lig_dom"/>
</dbReference>
<dbReference type="InterPro" id="IPR042099">
    <property type="entry name" value="ANL_N_sf"/>
</dbReference>
<organism evidence="2 3">
    <name type="scientific">Chitinophaga varians</name>
    <dbReference type="NCBI Taxonomy" id="2202339"/>
    <lineage>
        <taxon>Bacteria</taxon>
        <taxon>Pseudomonadati</taxon>
        <taxon>Bacteroidota</taxon>
        <taxon>Chitinophagia</taxon>
        <taxon>Chitinophagales</taxon>
        <taxon>Chitinophagaceae</taxon>
        <taxon>Chitinophaga</taxon>
    </lineage>
</organism>
<dbReference type="PANTHER" id="PTHR45527:SF1">
    <property type="entry name" value="FATTY ACID SYNTHASE"/>
    <property type="match status" value="1"/>
</dbReference>
<dbReference type="Pfam" id="PF00501">
    <property type="entry name" value="AMP-binding"/>
    <property type="match status" value="1"/>
</dbReference>
<dbReference type="PANTHER" id="PTHR45527">
    <property type="entry name" value="NONRIBOSOMAL PEPTIDE SYNTHETASE"/>
    <property type="match status" value="1"/>
</dbReference>
<dbReference type="InterPro" id="IPR045851">
    <property type="entry name" value="AMP-bd_C_sf"/>
</dbReference>
<dbReference type="InterPro" id="IPR023213">
    <property type="entry name" value="CAT-like_dom_sf"/>
</dbReference>
<dbReference type="InterPro" id="IPR020845">
    <property type="entry name" value="AMP-binding_CS"/>
</dbReference>
<sequence length="1310" mass="146133">MVLTDAEIYKRISEESLIVKLNEIIACIEKDPYLIFAGGAFGLSENSAPCVAECETDIRKIMSLCQDDRMGMYTVFLMVYLLVLRQSFANKSLIVGGFVRSDNVKDAAPERFFHIYDDAEDIQISVLLKRLLEDVEEGMHYAGTALASVLPKCDRPDFDVESIPFNILLDVPEEQPSREKIQLRIVTDPQSPGSAKLIFSGGFADQRMSAVYLERIRCGLDFITDLLYAQSDAPVSEVDLMGTTDKSLISRYLYENKSEITFDWLERFEAIAATEQGERPALVGDEGSVSYRMLNQRAENLAAFLQSCYGISEGSRVAILLPNSALVVTLFVALLKLRAVYVPVDAKSPDQRIAFILRDCKPALVLCASQPEVLPGEFAVVRDVKLEEAMLTDGSIEVSARRLDDDAYIIYTSGSTGHPKGVLLTRGGLSNLGQELSHQLEMCPGDVVLQFSSVSFDASILEFSAALQSGAALAVPDRSMILNPKLLLSFLERHHVSVALFTPAYLSLLNAQDLAFMRCVISGGEAADSKFAHELCRVTRFFNAYGPTECSVCITMHELKPNDSVKSRIPVGTPLKNVQLALLDVNNRPVPIGVPGELYVRGISVARQYLNQPELTAAKFVSRDIGGSSFFFHTGDVFQWLPDGTLDFLGRSDDQVKRRGFRIETGEISGCALQLDGVGQACCHLYCAAGADRLVLFFVSKTGTEPAVVLRHLQTFLPDFMIPDEIIRVGEVPLTIQGKIDYRKLQSYIPEVEYQCHETVLMSDTEKRMFEIFRTILGPVRPDPELNFLEQGGNSLSVMVLINAIYKDFGATVAFGEIYKGGSIRELARKVETGKHGNAIRPVSRRDTYALSPSQLRIWLASNMKKGMPSNNIVNCLKLKGALNIDALNRAFWETIGYYEILRTTYNLLEGIPVQKIHELKEEWSLDYLNPTGMGMDDADLLARVQLEYDTVFNLEEDFPIRVKVMRTTDDAFVLCLTLHHIATDGWSMYLLIDMVIFCYNSYVAGKAANLPALEIQYKDFAVWRNDLLQQGYFNEMREYWTGKFRRPLLPLNILQVEKGNGSRTGSSKRIGFCISDELLQGIDAACERWGLSRYMFFLAGVSVLIFKRSASPDIIIASPEAGRVHADLYRQMGVFINTMILRINIPGSGGVDELFSHVREEVLASLTHREYPFEMLVNDLRLAGVSVSDLSKVVVTYQNIPAQGFNVGDFHGLTAEVLPLPLTMTAKADLMFTFQEMNGSMEAWLEYGCDVFSGEDAVLITDELINVFHQLINSVSFKANTPGALRHIDDELEEQEFLKGMHNLKKISQ</sequence>
<protein>
    <submittedName>
        <fullName evidence="2">Amino acid adenylation domain-containing protein</fullName>
    </submittedName>
</protein>
<dbReference type="NCBIfam" id="TIGR01733">
    <property type="entry name" value="AA-adenyl-dom"/>
    <property type="match status" value="1"/>
</dbReference>
<dbReference type="Proteomes" id="UP000570474">
    <property type="component" value="Unassembled WGS sequence"/>
</dbReference>
<dbReference type="InterPro" id="IPR036736">
    <property type="entry name" value="ACP-like_sf"/>
</dbReference>
<evidence type="ECO:0000313" key="3">
    <source>
        <dbReference type="Proteomes" id="UP000570474"/>
    </source>
</evidence>
<dbReference type="Gene3D" id="3.30.300.30">
    <property type="match status" value="1"/>
</dbReference>
<comment type="caution">
    <text evidence="2">The sequence shown here is derived from an EMBL/GenBank/DDBJ whole genome shotgun (WGS) entry which is preliminary data.</text>
</comment>
<dbReference type="Pfam" id="PF00550">
    <property type="entry name" value="PP-binding"/>
    <property type="match status" value="1"/>
</dbReference>
<dbReference type="Gene3D" id="3.30.559.30">
    <property type="entry name" value="Nonribosomal peptide synthetase, condensation domain"/>
    <property type="match status" value="1"/>
</dbReference>
<dbReference type="SUPFAM" id="SSF52777">
    <property type="entry name" value="CoA-dependent acyltransferases"/>
    <property type="match status" value="2"/>
</dbReference>